<accession>A0ABP7K8T7</accession>
<organism evidence="1 2">
    <name type="scientific">Celeribacter arenosi</name>
    <dbReference type="NCBI Taxonomy" id="792649"/>
    <lineage>
        <taxon>Bacteria</taxon>
        <taxon>Pseudomonadati</taxon>
        <taxon>Pseudomonadota</taxon>
        <taxon>Alphaproteobacteria</taxon>
        <taxon>Rhodobacterales</taxon>
        <taxon>Roseobacteraceae</taxon>
        <taxon>Celeribacter</taxon>
    </lineage>
</organism>
<proteinExistence type="predicted"/>
<dbReference type="RefSeq" id="WP_344846358.1">
    <property type="nucleotide sequence ID" value="NZ_BAABDF010000007.1"/>
</dbReference>
<dbReference type="EMBL" id="BAABDF010000007">
    <property type="protein sequence ID" value="GAA3867551.1"/>
    <property type="molecule type" value="Genomic_DNA"/>
</dbReference>
<dbReference type="Proteomes" id="UP001399917">
    <property type="component" value="Unassembled WGS sequence"/>
</dbReference>
<name>A0ABP7K8T7_9RHOB</name>
<evidence type="ECO:0000313" key="1">
    <source>
        <dbReference type="EMBL" id="GAA3867551.1"/>
    </source>
</evidence>
<gene>
    <name evidence="1" type="ORF">GCM10022404_17120</name>
</gene>
<sequence>MSIKWRPILVLEALAACSGEFPQSLDTSSGQSDLIGEVGLGQAPLKTTTGIVAFGGKPIMDTAEPSPVNGFIDDWLTIRAVTDT</sequence>
<reference evidence="2" key="1">
    <citation type="journal article" date="2019" name="Int. J. Syst. Evol. Microbiol.">
        <title>The Global Catalogue of Microorganisms (GCM) 10K type strain sequencing project: providing services to taxonomists for standard genome sequencing and annotation.</title>
        <authorList>
            <consortium name="The Broad Institute Genomics Platform"/>
            <consortium name="The Broad Institute Genome Sequencing Center for Infectious Disease"/>
            <person name="Wu L."/>
            <person name="Ma J."/>
        </authorList>
    </citation>
    <scope>NUCLEOTIDE SEQUENCE [LARGE SCALE GENOMIC DNA]</scope>
    <source>
        <strain evidence="2">JCM 17190</strain>
    </source>
</reference>
<evidence type="ECO:0000313" key="2">
    <source>
        <dbReference type="Proteomes" id="UP001399917"/>
    </source>
</evidence>
<protein>
    <submittedName>
        <fullName evidence="1">Uncharacterized protein</fullName>
    </submittedName>
</protein>
<comment type="caution">
    <text evidence="1">The sequence shown here is derived from an EMBL/GenBank/DDBJ whole genome shotgun (WGS) entry which is preliminary data.</text>
</comment>
<keyword evidence="2" id="KW-1185">Reference proteome</keyword>